<organism evidence="2">
    <name type="scientific">Deinococcus sonorensis KR-87</name>
    <dbReference type="NCBI Taxonomy" id="694439"/>
    <lineage>
        <taxon>Bacteria</taxon>
        <taxon>Thermotogati</taxon>
        <taxon>Deinococcota</taxon>
        <taxon>Deinococci</taxon>
        <taxon>Deinococcales</taxon>
        <taxon>Deinococcaceae</taxon>
        <taxon>Deinococcus</taxon>
    </lineage>
</organism>
<sequence>MLYRTATRTLGDLISPKALERILSDAARERHTTLAQLDNALLADILKRDVYRRLQLSVPAALAKRRVQEVLDALEHGTDPAGGGAGANTQILTLEDQARRFALYFDWPQTQRLRALLGVAKQEAAAGRDPEALLREGAELIEALERRLSEELVTQGRDLSELKASFARLGGVGGPKIRRLDTLIKQIDEAQEQRTLLPAELERALGLSLDLRKQVESSVVQHLGKTAESGPDEAQTFDYSLLPPEAQARVQSMEREHEARTLQDLTREFQTLLRTDVALDGEVQLLRARSEGGQLLGETVLQNWRARLTEAQQRLLNDQRAVLHTLGERLSRLPDDASVRSARQAYALAQATIQGGGLASDELSQLAQQVQVLEGRATSVMQNDTAELVLAQQRESFELERAAREVPGAMSDLTPMLQDVRQRLASGQTVALEPLWAVLERRMGEAAQQREDMDRRADTVMRDYDRYRHLAGETTQKLGRLADVLRAQRHLGTLSNDARERYLETLVQAEALLSEAQAEFQAAREVTSAFGADALEGLLDVFDTDGPSLGSSSALLSTEPPAPLSGLAALMAAAPSAPAAPDPFGLGGIAPTPMALPGRAWLVVDGQVTQGDLQPESAPLTRHWTSANDCEADVLRLAWLTQQAAELNAQQLTLMVAGCCWLTLPQTDGSVLVSCAPDLPGAQLTASHWKTTLA</sequence>
<protein>
    <submittedName>
        <fullName evidence="2">Uncharacterized protein</fullName>
    </submittedName>
</protein>
<evidence type="ECO:0000313" key="2">
    <source>
        <dbReference type="EMBL" id="XBV86898.1"/>
    </source>
</evidence>
<accession>A0AAU7UF30</accession>
<proteinExistence type="predicted"/>
<feature type="coiled-coil region" evidence="1">
    <location>
        <begin position="499"/>
        <end position="526"/>
    </location>
</feature>
<dbReference type="RefSeq" id="WP_350244989.1">
    <property type="nucleotide sequence ID" value="NZ_CP158299.1"/>
</dbReference>
<keyword evidence="1" id="KW-0175">Coiled coil</keyword>
<dbReference type="AlphaFoldDB" id="A0AAU7UF30"/>
<dbReference type="KEGG" id="dsc:ABOD76_11485"/>
<evidence type="ECO:0000256" key="1">
    <source>
        <dbReference type="SAM" id="Coils"/>
    </source>
</evidence>
<gene>
    <name evidence="2" type="ORF">ABOD76_11485</name>
</gene>
<dbReference type="EMBL" id="CP158299">
    <property type="protein sequence ID" value="XBV86898.1"/>
    <property type="molecule type" value="Genomic_DNA"/>
</dbReference>
<name>A0AAU7UF30_9DEIO</name>
<reference evidence="2" key="1">
    <citation type="submission" date="2024-06" db="EMBL/GenBank/DDBJ databases">
        <title>Draft Genome Sequence of Deinococcus sonorensis Type Strain KR-87, a Biofilm Producing Representative of the Genus Deinococcus.</title>
        <authorList>
            <person name="Boren L.S."/>
            <person name="Grosso R.A."/>
            <person name="Hugenberg-Cox A.N."/>
            <person name="Hill J.T.E."/>
            <person name="Albert C.M."/>
            <person name="Tuohy J.M."/>
        </authorList>
    </citation>
    <scope>NUCLEOTIDE SEQUENCE</scope>
    <source>
        <strain evidence="2">KR-87</strain>
    </source>
</reference>